<proteinExistence type="predicted"/>
<accession>A0A6C0E0N7</accession>
<dbReference type="AlphaFoldDB" id="A0A6C0E0N7"/>
<sequence length="92" mass="10793">MTSLTKTRKNVPWRGWSKENPTAYQRTKMMKHCGRKCFLGPNKSFPICKKNTCKISKKGVYAAYVRAREYTSIKGSKKYKTISKKAYRMLHH</sequence>
<organism evidence="1">
    <name type="scientific">viral metagenome</name>
    <dbReference type="NCBI Taxonomy" id="1070528"/>
    <lineage>
        <taxon>unclassified sequences</taxon>
        <taxon>metagenomes</taxon>
        <taxon>organismal metagenomes</taxon>
    </lineage>
</organism>
<protein>
    <submittedName>
        <fullName evidence="1">Uncharacterized protein</fullName>
    </submittedName>
</protein>
<dbReference type="EMBL" id="MN739720">
    <property type="protein sequence ID" value="QHT22717.1"/>
    <property type="molecule type" value="Genomic_DNA"/>
</dbReference>
<evidence type="ECO:0000313" key="1">
    <source>
        <dbReference type="EMBL" id="QHT22717.1"/>
    </source>
</evidence>
<reference evidence="1" key="1">
    <citation type="journal article" date="2020" name="Nature">
        <title>Giant virus diversity and host interactions through global metagenomics.</title>
        <authorList>
            <person name="Schulz F."/>
            <person name="Roux S."/>
            <person name="Paez-Espino D."/>
            <person name="Jungbluth S."/>
            <person name="Walsh D.A."/>
            <person name="Denef V.J."/>
            <person name="McMahon K.D."/>
            <person name="Konstantinidis K.T."/>
            <person name="Eloe-Fadrosh E.A."/>
            <person name="Kyrpides N.C."/>
            <person name="Woyke T."/>
        </authorList>
    </citation>
    <scope>NUCLEOTIDE SEQUENCE</scope>
    <source>
        <strain evidence="1">GVMAG-M-3300023179-114</strain>
    </source>
</reference>
<name>A0A6C0E0N7_9ZZZZ</name>